<feature type="chain" id="PRO_5029877295" description="Purine nucleoside phosphorylase" evidence="2">
    <location>
        <begin position="23"/>
        <end position="104"/>
    </location>
</feature>
<evidence type="ECO:0000256" key="2">
    <source>
        <dbReference type="SAM" id="SignalP"/>
    </source>
</evidence>
<evidence type="ECO:0000313" key="4">
    <source>
        <dbReference type="Proteomes" id="UP000510888"/>
    </source>
</evidence>
<dbReference type="Pfam" id="PF13663">
    <property type="entry name" value="DUF4148"/>
    <property type="match status" value="1"/>
</dbReference>
<dbReference type="InterPro" id="IPR025421">
    <property type="entry name" value="DUF4148"/>
</dbReference>
<name>A0A7I8C1E2_9BURK</name>
<dbReference type="KEGG" id="plad:PPGU16_73880"/>
<proteinExistence type="predicted"/>
<gene>
    <name evidence="3" type="ORF">PPGU16_73880</name>
</gene>
<dbReference type="Proteomes" id="UP000510888">
    <property type="component" value="Plasmid PPGU16_p1"/>
</dbReference>
<feature type="region of interest" description="Disordered" evidence="1">
    <location>
        <begin position="66"/>
        <end position="104"/>
    </location>
</feature>
<keyword evidence="3" id="KW-0614">Plasmid</keyword>
<geneLocation type="plasmid" evidence="3 4">
    <name>PPGU16_p1</name>
</geneLocation>
<dbReference type="AlphaFoldDB" id="A0A7I8C1E2"/>
<evidence type="ECO:0008006" key="5">
    <source>
        <dbReference type="Google" id="ProtNLM"/>
    </source>
</evidence>
<sequence>MKALVKAVLIACALSASTFAVAQTSNAPVTRAEVQADLVRVEQAGYRPAAKDPYYPSDIQAAEAKVAAQRQTPETESVGGVPTGASQAGAPLALNDAQPVYDHH</sequence>
<protein>
    <recommendedName>
        <fullName evidence="5">Purine nucleoside phosphorylase</fullName>
    </recommendedName>
</protein>
<dbReference type="EMBL" id="AP023176">
    <property type="protein sequence ID" value="BCF94321.1"/>
    <property type="molecule type" value="Genomic_DNA"/>
</dbReference>
<keyword evidence="4" id="KW-1185">Reference proteome</keyword>
<organism evidence="3 4">
    <name type="scientific">Paraburkholderia largidicola</name>
    <dbReference type="NCBI Taxonomy" id="3014751"/>
    <lineage>
        <taxon>Bacteria</taxon>
        <taxon>Pseudomonadati</taxon>
        <taxon>Pseudomonadota</taxon>
        <taxon>Betaproteobacteria</taxon>
        <taxon>Burkholderiales</taxon>
        <taxon>Burkholderiaceae</taxon>
        <taxon>Paraburkholderia</taxon>
    </lineage>
</organism>
<reference evidence="3 4" key="1">
    <citation type="journal article" date="2020" name="Genes (Basel)">
        <title>Genomic Comparison of Insect Gut Symbionts from Divergent Burkholderia Subclades.</title>
        <authorList>
            <person name="Takeshita K."/>
            <person name="Kikuchi Y."/>
        </authorList>
    </citation>
    <scope>NUCLEOTIDE SEQUENCE [LARGE SCALE GENOMIC DNA]</scope>
    <source>
        <strain evidence="3 4">PGU16</strain>
        <plasmid evidence="3 4">PPGU16_p1</plasmid>
    </source>
</reference>
<feature type="signal peptide" evidence="2">
    <location>
        <begin position="1"/>
        <end position="22"/>
    </location>
</feature>
<evidence type="ECO:0000313" key="3">
    <source>
        <dbReference type="EMBL" id="BCF94321.1"/>
    </source>
</evidence>
<accession>A0A7I8C1E2</accession>
<dbReference type="RefSeq" id="WP_180725825.1">
    <property type="nucleotide sequence ID" value="NZ_AP023176.1"/>
</dbReference>
<keyword evidence="2" id="KW-0732">Signal</keyword>
<evidence type="ECO:0000256" key="1">
    <source>
        <dbReference type="SAM" id="MobiDB-lite"/>
    </source>
</evidence>